<comment type="subcellular location">
    <subcellularLocation>
        <location evidence="2">Cytoplasm</location>
        <location evidence="2">Cytoskeleton</location>
        <location evidence="2">Cilium axoneme</location>
    </subcellularLocation>
    <subcellularLocation>
        <location evidence="1">Cytoplasm</location>
        <location evidence="1">Cytoskeleton</location>
        <location evidence="1">Microtubule organizing center</location>
        <location evidence="1">Centrosome</location>
        <location evidence="1">Centriole</location>
    </subcellularLocation>
</comment>
<protein>
    <submittedName>
        <fullName evidence="12">Cytosolic Fe-S cluster assembly factor NUBP2</fullName>
    </submittedName>
</protein>
<dbReference type="Proteomes" id="UP000271241">
    <property type="component" value="Unassembled WGS sequence"/>
</dbReference>
<evidence type="ECO:0000256" key="4">
    <source>
        <dbReference type="ARBA" id="ARBA00022490"/>
    </source>
</evidence>
<dbReference type="GO" id="GO:0016226">
    <property type="term" value="P:iron-sulfur cluster assembly"/>
    <property type="evidence" value="ECO:0007669"/>
    <property type="project" value="InterPro"/>
</dbReference>
<keyword evidence="4" id="KW-0963">Cytoplasm</keyword>
<dbReference type="Pfam" id="PF10609">
    <property type="entry name" value="ParA"/>
    <property type="match status" value="1"/>
</dbReference>
<proteinExistence type="inferred from homology"/>
<dbReference type="GO" id="GO:0005829">
    <property type="term" value="C:cytosol"/>
    <property type="evidence" value="ECO:0007669"/>
    <property type="project" value="TreeGrafter"/>
</dbReference>
<keyword evidence="7" id="KW-0067">ATP-binding</keyword>
<dbReference type="EMBL" id="KZ992533">
    <property type="protein sequence ID" value="RKP09190.1"/>
    <property type="molecule type" value="Genomic_DNA"/>
</dbReference>
<dbReference type="HAMAP" id="MF_02040">
    <property type="entry name" value="Mrp_NBP35"/>
    <property type="match status" value="1"/>
</dbReference>
<dbReference type="PANTHER" id="PTHR23264:SF19">
    <property type="entry name" value="CYTOSOLIC FE-S CLUSTER ASSEMBLY FACTOR NUBP2"/>
    <property type="match status" value="1"/>
</dbReference>
<comment type="subunit">
    <text evidence="11">Heterotetramer of 2 NUBP1 and 2 NUBP2 chains. Interacts with KIFC1. Interacts with NUBP1.</text>
</comment>
<keyword evidence="13" id="KW-1185">Reference proteome</keyword>
<keyword evidence="3" id="KW-0004">4Fe-4S</keyword>
<dbReference type="InterPro" id="IPR000808">
    <property type="entry name" value="Mrp-like_CS"/>
</dbReference>
<evidence type="ECO:0000313" key="12">
    <source>
        <dbReference type="EMBL" id="RKP09190.1"/>
    </source>
</evidence>
<evidence type="ECO:0000313" key="13">
    <source>
        <dbReference type="Proteomes" id="UP000271241"/>
    </source>
</evidence>
<evidence type="ECO:0000256" key="11">
    <source>
        <dbReference type="ARBA" id="ARBA00065349"/>
    </source>
</evidence>
<dbReference type="AlphaFoldDB" id="A0A4P9XUR6"/>
<name>A0A4P9XUR6_9FUNG</name>
<gene>
    <name evidence="12" type="ORF">THASP1DRAFT_14585</name>
</gene>
<dbReference type="GO" id="GO:0051539">
    <property type="term" value="F:4 iron, 4 sulfur cluster binding"/>
    <property type="evidence" value="ECO:0007669"/>
    <property type="project" value="UniProtKB-KW"/>
</dbReference>
<accession>A0A4P9XUR6</accession>
<dbReference type="OrthoDB" id="1741334at2759"/>
<dbReference type="FunFam" id="3.40.50.300:FF:000796">
    <property type="entry name" value="Cytosolic Fe-S cluster assembly factor NUBP2"/>
    <property type="match status" value="1"/>
</dbReference>
<evidence type="ECO:0000256" key="7">
    <source>
        <dbReference type="ARBA" id="ARBA00022840"/>
    </source>
</evidence>
<sequence length="256" mass="27594">MSSKVAERLASVENVLLVLSGKGGVGKSTVSVRLARSLVRLGYRVGVLDVDLCGPSVPLLLGVSGRQVHQATQGWVPVFTDETQRLCCMSIGFLLQNQDDAVVWRGPKKNAMIRQFLSDVCWGELDYLIVDTPPGTSDEHLAVIENLKEYKPNGAVVVTTPQASGRILPAVALSDVRKELTFCRTVELPVIGVVENMSGYVCPHCAECANVFSSGGGEAIAEEFNVPFLSKQQRMESRLNCGATNTRHGAARSSAY</sequence>
<evidence type="ECO:0000256" key="1">
    <source>
        <dbReference type="ARBA" id="ARBA00004114"/>
    </source>
</evidence>
<dbReference type="SUPFAM" id="SSF52540">
    <property type="entry name" value="P-loop containing nucleoside triphosphate hydrolases"/>
    <property type="match status" value="1"/>
</dbReference>
<dbReference type="GO" id="GO:0046872">
    <property type="term" value="F:metal ion binding"/>
    <property type="evidence" value="ECO:0007669"/>
    <property type="project" value="UniProtKB-KW"/>
</dbReference>
<dbReference type="GO" id="GO:0005814">
    <property type="term" value="C:centriole"/>
    <property type="evidence" value="ECO:0007669"/>
    <property type="project" value="UniProtKB-SubCell"/>
</dbReference>
<dbReference type="GO" id="GO:0005524">
    <property type="term" value="F:ATP binding"/>
    <property type="evidence" value="ECO:0007669"/>
    <property type="project" value="UniProtKB-KW"/>
</dbReference>
<dbReference type="STRING" id="78915.A0A4P9XUR6"/>
<dbReference type="GO" id="GO:0140663">
    <property type="term" value="F:ATP-dependent FeS chaperone activity"/>
    <property type="evidence" value="ECO:0007669"/>
    <property type="project" value="InterPro"/>
</dbReference>
<organism evidence="12 13">
    <name type="scientific">Thamnocephalis sphaerospora</name>
    <dbReference type="NCBI Taxonomy" id="78915"/>
    <lineage>
        <taxon>Eukaryota</taxon>
        <taxon>Fungi</taxon>
        <taxon>Fungi incertae sedis</taxon>
        <taxon>Zoopagomycota</taxon>
        <taxon>Zoopagomycotina</taxon>
        <taxon>Zoopagomycetes</taxon>
        <taxon>Zoopagales</taxon>
        <taxon>Sigmoideomycetaceae</taxon>
        <taxon>Thamnocephalis</taxon>
    </lineage>
</organism>
<evidence type="ECO:0000256" key="6">
    <source>
        <dbReference type="ARBA" id="ARBA00022741"/>
    </source>
</evidence>
<evidence type="ECO:0000256" key="2">
    <source>
        <dbReference type="ARBA" id="ARBA00004430"/>
    </source>
</evidence>
<evidence type="ECO:0000256" key="8">
    <source>
        <dbReference type="ARBA" id="ARBA00023004"/>
    </source>
</evidence>
<dbReference type="InterPro" id="IPR019591">
    <property type="entry name" value="Mrp/NBP35_ATP-bd"/>
</dbReference>
<dbReference type="Gene3D" id="3.40.50.300">
    <property type="entry name" value="P-loop containing nucleotide triphosphate hydrolases"/>
    <property type="match status" value="1"/>
</dbReference>
<dbReference type="GO" id="GO:0005930">
    <property type="term" value="C:axoneme"/>
    <property type="evidence" value="ECO:0007669"/>
    <property type="project" value="UniProtKB-SubCell"/>
</dbReference>
<comment type="function">
    <text evidence="10">Component of the cytosolic iron-sulfur (Fe/S) protein assembly (CIA) machinery. Required for maturation of extramitochondrial Fe-S proteins. The NUBP1-NUBP2 heterotetramer forms a Fe-S scaffold complex, mediating the de novo assembly of an Fe-S cluster and its transfer to target apoproteins. Negatively regulates cilium formation and structure.</text>
</comment>
<dbReference type="InterPro" id="IPR027417">
    <property type="entry name" value="P-loop_NTPase"/>
</dbReference>
<dbReference type="InterPro" id="IPR033756">
    <property type="entry name" value="YlxH/NBP35"/>
</dbReference>
<evidence type="ECO:0000256" key="9">
    <source>
        <dbReference type="ARBA" id="ARBA00023014"/>
    </source>
</evidence>
<keyword evidence="8" id="KW-0408">Iron</keyword>
<keyword evidence="6" id="KW-0547">Nucleotide-binding</keyword>
<dbReference type="CDD" id="cd02037">
    <property type="entry name" value="Mrp_NBP35"/>
    <property type="match status" value="1"/>
</dbReference>
<dbReference type="PROSITE" id="PS01215">
    <property type="entry name" value="MRP"/>
    <property type="match status" value="1"/>
</dbReference>
<reference evidence="13" key="1">
    <citation type="journal article" date="2018" name="Nat. Microbiol.">
        <title>Leveraging single-cell genomics to expand the fungal tree of life.</title>
        <authorList>
            <person name="Ahrendt S.R."/>
            <person name="Quandt C.A."/>
            <person name="Ciobanu D."/>
            <person name="Clum A."/>
            <person name="Salamov A."/>
            <person name="Andreopoulos B."/>
            <person name="Cheng J.F."/>
            <person name="Woyke T."/>
            <person name="Pelin A."/>
            <person name="Henrissat B."/>
            <person name="Reynolds N.K."/>
            <person name="Benny G.L."/>
            <person name="Smith M.E."/>
            <person name="James T.Y."/>
            <person name="Grigoriev I.V."/>
        </authorList>
    </citation>
    <scope>NUCLEOTIDE SEQUENCE [LARGE SCALE GENOMIC DNA]</scope>
    <source>
        <strain evidence="13">RSA 1356</strain>
    </source>
</reference>
<evidence type="ECO:0000256" key="3">
    <source>
        <dbReference type="ARBA" id="ARBA00022485"/>
    </source>
</evidence>
<dbReference type="GO" id="GO:0005634">
    <property type="term" value="C:nucleus"/>
    <property type="evidence" value="ECO:0007669"/>
    <property type="project" value="UniProtKB-ARBA"/>
</dbReference>
<evidence type="ECO:0000256" key="5">
    <source>
        <dbReference type="ARBA" id="ARBA00022723"/>
    </source>
</evidence>
<evidence type="ECO:0000256" key="10">
    <source>
        <dbReference type="ARBA" id="ARBA00053368"/>
    </source>
</evidence>
<keyword evidence="5" id="KW-0479">Metal-binding</keyword>
<keyword evidence="9" id="KW-0411">Iron-sulfur</keyword>
<dbReference type="PANTHER" id="PTHR23264">
    <property type="entry name" value="NUCLEOTIDE-BINDING PROTEIN NBP35 YEAST -RELATED"/>
    <property type="match status" value="1"/>
</dbReference>